<feature type="compositionally biased region" description="Basic and acidic residues" evidence="4">
    <location>
        <begin position="52"/>
        <end position="62"/>
    </location>
</feature>
<dbReference type="InterPro" id="IPR019083">
    <property type="entry name" value="SAM_Ribosomal_mS41"/>
</dbReference>
<proteinExistence type="inferred from homology"/>
<dbReference type="InterPro" id="IPR043970">
    <property type="entry name" value="FUZ/MON1/HPS1_longin_3"/>
</dbReference>
<dbReference type="EMBL" id="JADOXO010000238">
    <property type="protein sequence ID" value="KAF9808575.1"/>
    <property type="molecule type" value="Genomic_DNA"/>
</dbReference>
<dbReference type="Proteomes" id="UP000639403">
    <property type="component" value="Unassembled WGS sequence"/>
</dbReference>
<reference evidence="6" key="2">
    <citation type="journal article" name="Front. Microbiol.">
        <title>Degradative Capacity of Two Strains of Rhodonia placenta: From Phenotype to Genotype.</title>
        <authorList>
            <person name="Kolle M."/>
            <person name="Horta M.A.C."/>
            <person name="Nowrousian M."/>
            <person name="Ohm R.A."/>
            <person name="Benz J.P."/>
            <person name="Pilgard A."/>
        </authorList>
    </citation>
    <scope>NUCLEOTIDE SEQUENCE</scope>
    <source>
        <strain evidence="6">FPRL280</strain>
    </source>
</reference>
<dbReference type="PANTHER" id="PTHR13027">
    <property type="entry name" value="SAND PROTEIN-RELATED"/>
    <property type="match status" value="1"/>
</dbReference>
<evidence type="ECO:0000313" key="7">
    <source>
        <dbReference type="Proteomes" id="UP000639403"/>
    </source>
</evidence>
<evidence type="ECO:0000256" key="4">
    <source>
        <dbReference type="SAM" id="MobiDB-lite"/>
    </source>
</evidence>
<dbReference type="InterPro" id="IPR004353">
    <property type="entry name" value="Mon1"/>
</dbReference>
<dbReference type="GO" id="GO:0006914">
    <property type="term" value="P:autophagy"/>
    <property type="evidence" value="ECO:0007669"/>
    <property type="project" value="UniProtKB-UniRule"/>
</dbReference>
<organism evidence="6 7">
    <name type="scientific">Rhodonia placenta</name>
    <dbReference type="NCBI Taxonomy" id="104341"/>
    <lineage>
        <taxon>Eukaryota</taxon>
        <taxon>Fungi</taxon>
        <taxon>Dikarya</taxon>
        <taxon>Basidiomycota</taxon>
        <taxon>Agaricomycotina</taxon>
        <taxon>Agaricomycetes</taxon>
        <taxon>Polyporales</taxon>
        <taxon>Adustoporiaceae</taxon>
        <taxon>Rhodonia</taxon>
    </lineage>
</organism>
<keyword evidence="3" id="KW-0653">Protein transport</keyword>
<comment type="similarity">
    <text evidence="3">Belongs to the MON1/SAND family.</text>
</comment>
<dbReference type="Pfam" id="PF09597">
    <property type="entry name" value="SAM_Ribosomal_mS41"/>
    <property type="match status" value="1"/>
</dbReference>
<accession>A0A8H7NXS3</accession>
<evidence type="ECO:0000256" key="3">
    <source>
        <dbReference type="RuleBase" id="RU367048"/>
    </source>
</evidence>
<name>A0A8H7NXS3_9APHY</name>
<feature type="region of interest" description="Disordered" evidence="4">
    <location>
        <begin position="296"/>
        <end position="332"/>
    </location>
</feature>
<protein>
    <recommendedName>
        <fullName evidence="2 3">Vacuolar fusion protein MON1</fullName>
    </recommendedName>
</protein>
<dbReference type="GO" id="GO:0032585">
    <property type="term" value="C:multivesicular body membrane"/>
    <property type="evidence" value="ECO:0007669"/>
    <property type="project" value="UniProtKB-SubCell"/>
</dbReference>
<feature type="region of interest" description="Disordered" evidence="4">
    <location>
        <begin position="1"/>
        <end position="62"/>
    </location>
</feature>
<keyword evidence="3" id="KW-0967">Endosome</keyword>
<evidence type="ECO:0000256" key="2">
    <source>
        <dbReference type="ARBA" id="ARBA00018132"/>
    </source>
</evidence>
<dbReference type="PRINTS" id="PR01546">
    <property type="entry name" value="YEAST73DUF"/>
</dbReference>
<comment type="caution">
    <text evidence="6">The sequence shown here is derived from an EMBL/GenBank/DDBJ whole genome shotgun (WGS) entry which is preliminary data.</text>
</comment>
<keyword evidence="3" id="KW-0813">Transport</keyword>
<dbReference type="Pfam" id="PF19037">
    <property type="entry name" value="Fuz_longin_2"/>
    <property type="match status" value="1"/>
</dbReference>
<evidence type="ECO:0000256" key="1">
    <source>
        <dbReference type="ARBA" id="ARBA00004380"/>
    </source>
</evidence>
<dbReference type="InterPro" id="IPR043971">
    <property type="entry name" value="FUZ/MON1/HPS1_longin_2"/>
</dbReference>
<dbReference type="Pfam" id="PF19036">
    <property type="entry name" value="Fuz_longin_1"/>
    <property type="match status" value="1"/>
</dbReference>
<dbReference type="InterPro" id="IPR043972">
    <property type="entry name" value="FUZ/MON1/HPS1_longin_1"/>
</dbReference>
<keyword evidence="3" id="KW-0072">Autophagy</keyword>
<comment type="subcellular location">
    <subcellularLocation>
        <location evidence="3">Endosome</location>
        <location evidence="3">Multivesicular body membrane</location>
        <topology evidence="3">Peripheral membrane protein</topology>
    </subcellularLocation>
    <subcellularLocation>
        <location evidence="1 3">Prevacuolar compartment membrane</location>
        <topology evidence="1 3">Peripheral membrane protein</topology>
    </subcellularLocation>
    <subcellularLocation>
        <location evidence="3">Vacuole membrane</location>
        <topology evidence="3">Peripheral membrane protein</topology>
    </subcellularLocation>
</comment>
<dbReference type="GO" id="GO:0006623">
    <property type="term" value="P:protein targeting to vacuole"/>
    <property type="evidence" value="ECO:0007669"/>
    <property type="project" value="UniProtKB-UniRule"/>
</dbReference>
<keyword evidence="3" id="KW-0472">Membrane</keyword>
<keyword evidence="3" id="KW-0926">Vacuole</keyword>
<comment type="function">
    <text evidence="3">Required for multiple vacuole delivery pathways including the cytoplasm to vacuole transport (Cvt), autophagy, pexophagy and endocytosis.</text>
</comment>
<dbReference type="GO" id="GO:0000329">
    <property type="term" value="C:fungal-type vacuole membrane"/>
    <property type="evidence" value="ECO:0007669"/>
    <property type="project" value="TreeGrafter"/>
</dbReference>
<dbReference type="GO" id="GO:0035658">
    <property type="term" value="C:Mon1-Ccz1 complex"/>
    <property type="evidence" value="ECO:0007669"/>
    <property type="project" value="TreeGrafter"/>
</dbReference>
<sequence>MVHGSHEGASSSASSALTVEAPTPEGMLVQEVDVEVIDGEQGTASAIPTPRGNDEESKQHLREQLRRTLNKKESSHATSCFVQPISILRASTSSSPRPENRFSLGESSSFLARQEDEASDNFTSTIGVMQALVSIFLDDGDKLRCINAGNTRITFLLRPPLYYACVSSWGEAESVFLQNSYGACLSGVIISTCVDCSAMEPMLRKSIADVLVPTSKIKDILYVILIAQGKVITLVRPKKHSIHPSDLHILVNTIHSPSIINSSAAASWLPVCLPKFNSAAFVNAYVMFLRKEDQTQEKQSQHSQQSPTVQDSDAETRDSAEQLAEAESSHTLVEEQPAPEVCLVCVSGSADFEAVRNWCNTINQRLMQDGLLGALTGAISRGETEYAVGDLGVPGLRHFVYKSRSHVQVTMPLFEDPYDNPHEKRRLTTLYQTLYDAIHAKSGQGSTLKLQYIRTERESVMGWITQPFELYLALSPLLPKSGIVNAANAVAKYYQMFGFADSDLTDHVADVLVPVAPVAACHLPSTRLLTVSRSDSPSIMSWRLASQALSCVPRFCRALQNKAALRPVPAQLGAISSPSEFLKAIGRSADTKVTAETWEDLWEIDGLQLKKAGLAVRDRRYILWSMEKFRQGEDPAQFAHPPTPKKKILMDPRFKMSNAVFEVCVMF</sequence>
<dbReference type="GO" id="GO:0016192">
    <property type="term" value="P:vesicle-mediated transport"/>
    <property type="evidence" value="ECO:0007669"/>
    <property type="project" value="InterPro"/>
</dbReference>
<dbReference type="PANTHER" id="PTHR13027:SF7">
    <property type="entry name" value="VACUOLAR FUSION PROTEIN MON1 HOMOLOG"/>
    <property type="match status" value="1"/>
</dbReference>
<evidence type="ECO:0000313" key="6">
    <source>
        <dbReference type="EMBL" id="KAF9808575.1"/>
    </source>
</evidence>
<dbReference type="Pfam" id="PF19038">
    <property type="entry name" value="Fuz_longin_3"/>
    <property type="match status" value="1"/>
</dbReference>
<gene>
    <name evidence="6" type="ORF">IEO21_07819</name>
</gene>
<reference evidence="6" key="1">
    <citation type="submission" date="2020-11" db="EMBL/GenBank/DDBJ databases">
        <authorList>
            <person name="Koelle M."/>
            <person name="Horta M.A.C."/>
            <person name="Nowrousian M."/>
            <person name="Ohm R.A."/>
            <person name="Benz P."/>
            <person name="Pilgard A."/>
        </authorList>
    </citation>
    <scope>NUCLEOTIDE SEQUENCE</scope>
    <source>
        <strain evidence="6">FPRL280</strain>
    </source>
</reference>
<feature type="domain" description="Small ribosomal subunit protein mS41 SAM" evidence="5">
    <location>
        <begin position="578"/>
        <end position="632"/>
    </location>
</feature>
<dbReference type="AlphaFoldDB" id="A0A8H7NXS3"/>
<evidence type="ECO:0000259" key="5">
    <source>
        <dbReference type="SMART" id="SM01238"/>
    </source>
</evidence>
<dbReference type="SMART" id="SM01238">
    <property type="entry name" value="IGR"/>
    <property type="match status" value="1"/>
</dbReference>